<evidence type="ECO:0000256" key="5">
    <source>
        <dbReference type="ARBA" id="ARBA00022801"/>
    </source>
</evidence>
<feature type="compositionally biased region" description="Basic residues" evidence="8">
    <location>
        <begin position="242"/>
        <end position="256"/>
    </location>
</feature>
<evidence type="ECO:0000256" key="2">
    <source>
        <dbReference type="ARBA" id="ARBA00010489"/>
    </source>
</evidence>
<feature type="compositionally biased region" description="Pro residues" evidence="8">
    <location>
        <begin position="56"/>
        <end position="76"/>
    </location>
</feature>
<keyword evidence="11" id="KW-1185">Reference proteome</keyword>
<dbReference type="PANTHER" id="PTHR12801">
    <property type="entry name" value="RNA EXONUCLEASE REXO1 / RECO3 FAMILY MEMBER-RELATED"/>
    <property type="match status" value="1"/>
</dbReference>
<organism evidence="10 11">
    <name type="scientific">Eschrichtius robustus</name>
    <name type="common">California gray whale</name>
    <name type="synonym">Eschrichtius gibbosus</name>
    <dbReference type="NCBI Taxonomy" id="9764"/>
    <lineage>
        <taxon>Eukaryota</taxon>
        <taxon>Metazoa</taxon>
        <taxon>Chordata</taxon>
        <taxon>Craniata</taxon>
        <taxon>Vertebrata</taxon>
        <taxon>Euteleostomi</taxon>
        <taxon>Mammalia</taxon>
        <taxon>Eutheria</taxon>
        <taxon>Laurasiatheria</taxon>
        <taxon>Artiodactyla</taxon>
        <taxon>Whippomorpha</taxon>
        <taxon>Cetacea</taxon>
        <taxon>Mysticeti</taxon>
        <taxon>Eschrichtiidae</taxon>
        <taxon>Eschrichtius</taxon>
    </lineage>
</organism>
<accession>A0AB34HZH6</accession>
<dbReference type="PANTHER" id="PTHR12801:SF158">
    <property type="entry name" value="RNA EXONUCLEASE 4"/>
    <property type="match status" value="1"/>
</dbReference>
<protein>
    <recommendedName>
        <fullName evidence="3">RNA exonuclease 4</fullName>
    </recommendedName>
</protein>
<keyword evidence="4" id="KW-0540">Nuclease</keyword>
<evidence type="ECO:0000256" key="3">
    <source>
        <dbReference type="ARBA" id="ARBA00016937"/>
    </source>
</evidence>
<evidence type="ECO:0000256" key="7">
    <source>
        <dbReference type="ARBA" id="ARBA00023242"/>
    </source>
</evidence>
<feature type="compositionally biased region" description="Basic and acidic residues" evidence="8">
    <location>
        <begin position="326"/>
        <end position="336"/>
    </location>
</feature>
<dbReference type="InterPro" id="IPR037431">
    <property type="entry name" value="REX4_DEDDh_dom"/>
</dbReference>
<dbReference type="FunFam" id="3.30.420.10:FF:000007">
    <property type="entry name" value="Interferon-stimulated exonuclease gene 20"/>
    <property type="match status" value="1"/>
</dbReference>
<name>A0AB34HZH6_ESCRO</name>
<dbReference type="SMART" id="SM00479">
    <property type="entry name" value="EXOIII"/>
    <property type="match status" value="1"/>
</dbReference>
<comment type="subcellular location">
    <subcellularLocation>
        <location evidence="1">Nucleus</location>
        <location evidence="1">Nucleolus</location>
    </subcellularLocation>
</comment>
<evidence type="ECO:0000256" key="4">
    <source>
        <dbReference type="ARBA" id="ARBA00022722"/>
    </source>
</evidence>
<dbReference type="Gene3D" id="3.30.420.10">
    <property type="entry name" value="Ribonuclease H-like superfamily/Ribonuclease H"/>
    <property type="match status" value="1"/>
</dbReference>
<evidence type="ECO:0000256" key="6">
    <source>
        <dbReference type="ARBA" id="ARBA00022839"/>
    </source>
</evidence>
<keyword evidence="5" id="KW-0378">Hydrolase</keyword>
<evidence type="ECO:0000256" key="8">
    <source>
        <dbReference type="SAM" id="MobiDB-lite"/>
    </source>
</evidence>
<dbReference type="GO" id="GO:0003676">
    <property type="term" value="F:nucleic acid binding"/>
    <property type="evidence" value="ECO:0007669"/>
    <property type="project" value="InterPro"/>
</dbReference>
<evidence type="ECO:0000313" key="10">
    <source>
        <dbReference type="EMBL" id="KAJ8797508.1"/>
    </source>
</evidence>
<evidence type="ECO:0000256" key="1">
    <source>
        <dbReference type="ARBA" id="ARBA00004604"/>
    </source>
</evidence>
<dbReference type="CDD" id="cd06144">
    <property type="entry name" value="REX4_like"/>
    <property type="match status" value="1"/>
</dbReference>
<dbReference type="GO" id="GO:0006364">
    <property type="term" value="P:rRNA processing"/>
    <property type="evidence" value="ECO:0007669"/>
    <property type="project" value="InterPro"/>
</dbReference>
<keyword evidence="7" id="KW-0539">Nucleus</keyword>
<feature type="compositionally biased region" description="Polar residues" evidence="8">
    <location>
        <begin position="308"/>
        <end position="325"/>
    </location>
</feature>
<evidence type="ECO:0000259" key="9">
    <source>
        <dbReference type="SMART" id="SM00479"/>
    </source>
</evidence>
<dbReference type="InterPro" id="IPR047021">
    <property type="entry name" value="REXO1/3/4-like"/>
</dbReference>
<dbReference type="Pfam" id="PF00929">
    <property type="entry name" value="RNase_T"/>
    <property type="match status" value="1"/>
</dbReference>
<dbReference type="GO" id="GO:0006308">
    <property type="term" value="P:DNA catabolic process"/>
    <property type="evidence" value="ECO:0007669"/>
    <property type="project" value="TreeGrafter"/>
</dbReference>
<dbReference type="Proteomes" id="UP001159641">
    <property type="component" value="Unassembled WGS sequence"/>
</dbReference>
<proteinExistence type="inferred from homology"/>
<dbReference type="InterPro" id="IPR012337">
    <property type="entry name" value="RNaseH-like_sf"/>
</dbReference>
<dbReference type="SUPFAM" id="SSF53098">
    <property type="entry name" value="Ribonuclease H-like"/>
    <property type="match status" value="1"/>
</dbReference>
<evidence type="ECO:0000313" key="11">
    <source>
        <dbReference type="Proteomes" id="UP001159641"/>
    </source>
</evidence>
<gene>
    <name evidence="10" type="ORF">J1605_017240</name>
</gene>
<keyword evidence="6" id="KW-0269">Exonuclease</keyword>
<dbReference type="EMBL" id="JAIQCJ010000212">
    <property type="protein sequence ID" value="KAJ8797508.1"/>
    <property type="molecule type" value="Genomic_DNA"/>
</dbReference>
<comment type="caution">
    <text evidence="10">The sequence shown here is derived from an EMBL/GenBank/DDBJ whole genome shotgun (WGS) entry which is preliminary data.</text>
</comment>
<dbReference type="GO" id="GO:0005730">
    <property type="term" value="C:nucleolus"/>
    <property type="evidence" value="ECO:0007669"/>
    <property type="project" value="UniProtKB-SubCell"/>
</dbReference>
<reference evidence="10 11" key="1">
    <citation type="submission" date="2022-11" db="EMBL/GenBank/DDBJ databases">
        <title>Whole genome sequence of Eschrichtius robustus ER-17-0199.</title>
        <authorList>
            <person name="Bruniche-Olsen A."/>
            <person name="Black A.N."/>
            <person name="Fields C.J."/>
            <person name="Walden K."/>
            <person name="Dewoody J.A."/>
        </authorList>
    </citation>
    <scope>NUCLEOTIDE SEQUENCE [LARGE SCALE GENOMIC DNA]</scope>
    <source>
        <strain evidence="10">ER-17-0199</strain>
        <tissue evidence="10">Blubber</tissue>
    </source>
</reference>
<dbReference type="InterPro" id="IPR036397">
    <property type="entry name" value="RNaseH_sf"/>
</dbReference>
<dbReference type="AlphaFoldDB" id="A0AB34HZH6"/>
<feature type="compositionally biased region" description="Basic and acidic residues" evidence="8">
    <location>
        <begin position="363"/>
        <end position="382"/>
    </location>
</feature>
<dbReference type="InterPro" id="IPR013520">
    <property type="entry name" value="Ribonucl_H"/>
</dbReference>
<feature type="region of interest" description="Disordered" evidence="8">
    <location>
        <begin position="201"/>
        <end position="392"/>
    </location>
</feature>
<dbReference type="GO" id="GO:0008408">
    <property type="term" value="F:3'-5' exonuclease activity"/>
    <property type="evidence" value="ECO:0007669"/>
    <property type="project" value="InterPro"/>
</dbReference>
<comment type="similarity">
    <text evidence="2">Belongs to the REXO4 family.</text>
</comment>
<feature type="domain" description="Exonuclease" evidence="9">
    <location>
        <begin position="454"/>
        <end position="615"/>
    </location>
</feature>
<sequence>MLLNYGPGKAACATWGPPSRPWASVSPPRREDGPGSDRGAGDSCPRSLHVRSAPAAPRPGRPAPPGGRLPRPPPAGPRCYTDGGPPSSLPALMFLGPRPALGEIPGLRQPDPGPLTADAARRGGSPFPWGPKSPALLPAVRNQRRRPGFQQVGGRRALPGIGAHVRRPARGGFRGPGRCCPRCRRIGVRRDLCSAGRARLRGRGAAVDGRGGRDGAGMAKARVLAPERAPGDPAPEPGLVKKPNRKKNRKKRFWKNKAREAGRKPGSGPGVVMVRPPKAPEDFSQNWKALQEELLKQKSQAPEEPLVLSQTDSKKQPQSVQQNRKVISDKAKRDEMGTENTDPKAAGSSVPSGCLMNRKIRAQRNEKGAKKRTNDDISPKRGEVKRKKWKAEEVTATLPPAPPTDEDIWFDDVDPADIEAAIGPEAARIARKRLGQSENSVTLVKERAFGGLTKALAADCEMVGTGPRGEDSIVARVSLVNQYGKCVYDKYVKPTQPVTDFRTAVSGIRPDDLAQGEEFEVVQKEVADLLKGRILVGHALHNDLKALLLGHPKKKIRDTQKYKPFRSQVKSGRPSLKLLAERVLGIRVQQAEHCSIQDAQAAMRLYVLVKKEWESIARDRRPPASKAHGDAA</sequence>
<feature type="region of interest" description="Disordered" evidence="8">
    <location>
        <begin position="1"/>
        <end position="135"/>
    </location>
</feature>